<organism evidence="2 3">
    <name type="scientific">Eubacterium segne</name>
    <dbReference type="NCBI Taxonomy" id="2763045"/>
    <lineage>
        <taxon>Bacteria</taxon>
        <taxon>Bacillati</taxon>
        <taxon>Bacillota</taxon>
        <taxon>Clostridia</taxon>
        <taxon>Eubacteriales</taxon>
        <taxon>Eubacteriaceae</taxon>
        <taxon>Eubacterium</taxon>
    </lineage>
</organism>
<evidence type="ECO:0000313" key="3">
    <source>
        <dbReference type="Proteomes" id="UP000597877"/>
    </source>
</evidence>
<keyword evidence="1" id="KW-0472">Membrane</keyword>
<evidence type="ECO:0008006" key="4">
    <source>
        <dbReference type="Google" id="ProtNLM"/>
    </source>
</evidence>
<proteinExistence type="predicted"/>
<dbReference type="EMBL" id="JACOOZ010000001">
    <property type="protein sequence ID" value="MBC5666669.1"/>
    <property type="molecule type" value="Genomic_DNA"/>
</dbReference>
<name>A0ABR7EZ96_9FIRM</name>
<dbReference type="RefSeq" id="WP_172463625.1">
    <property type="nucleotide sequence ID" value="NZ_JACOOZ010000001.1"/>
</dbReference>
<feature type="transmembrane region" description="Helical" evidence="1">
    <location>
        <begin position="84"/>
        <end position="107"/>
    </location>
</feature>
<keyword evidence="1" id="KW-1133">Transmembrane helix</keyword>
<gene>
    <name evidence="2" type="ORF">H8S00_01480</name>
</gene>
<feature type="transmembrane region" description="Helical" evidence="1">
    <location>
        <begin position="34"/>
        <end position="53"/>
    </location>
</feature>
<accession>A0ABR7EZ96</accession>
<keyword evidence="1" id="KW-0812">Transmembrane</keyword>
<keyword evidence="3" id="KW-1185">Reference proteome</keyword>
<comment type="caution">
    <text evidence="2">The sequence shown here is derived from an EMBL/GenBank/DDBJ whole genome shotgun (WGS) entry which is preliminary data.</text>
</comment>
<evidence type="ECO:0000313" key="2">
    <source>
        <dbReference type="EMBL" id="MBC5666669.1"/>
    </source>
</evidence>
<feature type="transmembrane region" description="Helical" evidence="1">
    <location>
        <begin position="60"/>
        <end position="78"/>
    </location>
</feature>
<protein>
    <recommendedName>
        <fullName evidence="4">Exosortase</fullName>
    </recommendedName>
</protein>
<sequence length="110" mass="12462">MDMKKYFKEIAILIAQLLMFYVFPLTAGPTDAMGMVFLIIVATFVLAIIMGSVSKKKAKYVYPLLVSVLFIPSVFIYYNDSALIHSIWYLVISSVGLLIGALMQYFFSRK</sequence>
<reference evidence="2 3" key="1">
    <citation type="submission" date="2020-08" db="EMBL/GenBank/DDBJ databases">
        <title>Genome public.</title>
        <authorList>
            <person name="Liu C."/>
            <person name="Sun Q."/>
        </authorList>
    </citation>
    <scope>NUCLEOTIDE SEQUENCE [LARGE SCALE GENOMIC DNA]</scope>
    <source>
        <strain evidence="2 3">BX4</strain>
    </source>
</reference>
<dbReference type="Proteomes" id="UP000597877">
    <property type="component" value="Unassembled WGS sequence"/>
</dbReference>
<evidence type="ECO:0000256" key="1">
    <source>
        <dbReference type="SAM" id="Phobius"/>
    </source>
</evidence>